<keyword evidence="2" id="KW-0808">Transferase</keyword>
<dbReference type="EMBL" id="JBHSUS010000001">
    <property type="protein sequence ID" value="MFC6439695.1"/>
    <property type="molecule type" value="Genomic_DNA"/>
</dbReference>
<evidence type="ECO:0000313" key="2">
    <source>
        <dbReference type="EMBL" id="MFC6439695.1"/>
    </source>
</evidence>
<dbReference type="SUPFAM" id="SSF53335">
    <property type="entry name" value="S-adenosyl-L-methionine-dependent methyltransferases"/>
    <property type="match status" value="1"/>
</dbReference>
<dbReference type="GO" id="GO:0008168">
    <property type="term" value="F:methyltransferase activity"/>
    <property type="evidence" value="ECO:0007669"/>
    <property type="project" value="UniProtKB-KW"/>
</dbReference>
<dbReference type="InterPro" id="IPR013216">
    <property type="entry name" value="Methyltransf_11"/>
</dbReference>
<dbReference type="Proteomes" id="UP001596364">
    <property type="component" value="Unassembled WGS sequence"/>
</dbReference>
<evidence type="ECO:0000313" key="3">
    <source>
        <dbReference type="Proteomes" id="UP001596364"/>
    </source>
</evidence>
<name>A0ABW1XI46_9ALTE</name>
<protein>
    <submittedName>
        <fullName evidence="2">Methyltransferase domain-containing protein</fullName>
    </submittedName>
</protein>
<dbReference type="RefSeq" id="WP_131256586.1">
    <property type="nucleotide sequence ID" value="NZ_JBHSUS010000001.1"/>
</dbReference>
<organism evidence="2 3">
    <name type="scientific">Pseudobowmanella zhangzhouensis</name>
    <dbReference type="NCBI Taxonomy" id="1537679"/>
    <lineage>
        <taxon>Bacteria</taxon>
        <taxon>Pseudomonadati</taxon>
        <taxon>Pseudomonadota</taxon>
        <taxon>Gammaproteobacteria</taxon>
        <taxon>Alteromonadales</taxon>
        <taxon>Alteromonadaceae</taxon>
    </lineage>
</organism>
<dbReference type="Gene3D" id="3.40.50.150">
    <property type="entry name" value="Vaccinia Virus protein VP39"/>
    <property type="match status" value="1"/>
</dbReference>
<comment type="caution">
    <text evidence="2">The sequence shown here is derived from an EMBL/GenBank/DDBJ whole genome shotgun (WGS) entry which is preliminary data.</text>
</comment>
<keyword evidence="2" id="KW-0489">Methyltransferase</keyword>
<accession>A0ABW1XI46</accession>
<feature type="domain" description="Methyltransferase type 11" evidence="1">
    <location>
        <begin position="48"/>
        <end position="135"/>
    </location>
</feature>
<proteinExistence type="predicted"/>
<dbReference type="InterPro" id="IPR029063">
    <property type="entry name" value="SAM-dependent_MTases_sf"/>
</dbReference>
<dbReference type="Pfam" id="PF08241">
    <property type="entry name" value="Methyltransf_11"/>
    <property type="match status" value="1"/>
</dbReference>
<keyword evidence="3" id="KW-1185">Reference proteome</keyword>
<sequence>MYDTYQEIFSLRGNAYHDAMALEPTARDEEFLNAVRLLDLSDGEVLVDFPSGGGYLQQYLPESVQLIQGETCQSFFDQLKPEQSHKTFMGDFESIPLESDTAGVFICLAALHHVVDVAQFFSEVTRVLRNDGQFLVADVVEGSNIAEFLNTFVDQHNSMGHHGVFLSSQTLQIAQEKGLKCQANEVIDFDWKFRSEKNMLDFCRGLFGLDLANDERIKQGIHRYLVPRKKGEHFYLRWQLAYIKFGLAGD</sequence>
<evidence type="ECO:0000259" key="1">
    <source>
        <dbReference type="Pfam" id="PF08241"/>
    </source>
</evidence>
<dbReference type="GO" id="GO:0032259">
    <property type="term" value="P:methylation"/>
    <property type="evidence" value="ECO:0007669"/>
    <property type="project" value="UniProtKB-KW"/>
</dbReference>
<reference evidence="3" key="1">
    <citation type="journal article" date="2019" name="Int. J. Syst. Evol. Microbiol.">
        <title>The Global Catalogue of Microorganisms (GCM) 10K type strain sequencing project: providing services to taxonomists for standard genome sequencing and annotation.</title>
        <authorList>
            <consortium name="The Broad Institute Genomics Platform"/>
            <consortium name="The Broad Institute Genome Sequencing Center for Infectious Disease"/>
            <person name="Wu L."/>
            <person name="Ma J."/>
        </authorList>
    </citation>
    <scope>NUCLEOTIDE SEQUENCE [LARGE SCALE GENOMIC DNA]</scope>
    <source>
        <strain evidence="3">CGMCC 1.16031</strain>
    </source>
</reference>
<gene>
    <name evidence="2" type="ORF">ACFP85_05990</name>
</gene>